<sequence>MKPLQALRTIHESSTKTPIIQSHTCHLYFLIYCASTCTCTLHQTYRSIRSNTTIKIFFFSFFFFFKTNNTLTKYIVDTSRKYIQQIELSRAPLQSIRQGNSHPSHTMSSLTSNPN</sequence>
<feature type="region of interest" description="Disordered" evidence="1">
    <location>
        <begin position="94"/>
        <end position="115"/>
    </location>
</feature>
<reference evidence="2" key="1">
    <citation type="submission" date="2016-02" db="EMBL/GenBank/DDBJ databases">
        <title>WGS assembly of Manihot esculenta.</title>
        <authorList>
            <person name="Bredeson J.V."/>
            <person name="Prochnik S.E."/>
            <person name="Lyons J.B."/>
            <person name="Schmutz J."/>
            <person name="Grimwood J."/>
            <person name="Vrebalov J."/>
            <person name="Bart R.S."/>
            <person name="Amuge T."/>
            <person name="Ferguson M.E."/>
            <person name="Green R."/>
            <person name="Putnam N."/>
            <person name="Stites J."/>
            <person name="Rounsley S."/>
            <person name="Rokhsar D.S."/>
        </authorList>
    </citation>
    <scope>NUCLEOTIDE SEQUENCE [LARGE SCALE GENOMIC DNA]</scope>
    <source>
        <tissue evidence="2">Leaf</tissue>
    </source>
</reference>
<evidence type="ECO:0000313" key="2">
    <source>
        <dbReference type="EMBL" id="OAY26636.1"/>
    </source>
</evidence>
<dbReference type="EMBL" id="CM004402">
    <property type="protein sequence ID" value="OAY26636.1"/>
    <property type="molecule type" value="Genomic_DNA"/>
</dbReference>
<proteinExistence type="predicted"/>
<name>A0A2C9UB40_MANES</name>
<feature type="compositionally biased region" description="Polar residues" evidence="1">
    <location>
        <begin position="95"/>
        <end position="115"/>
    </location>
</feature>
<gene>
    <name evidence="2" type="ORF">MANES_16G062900</name>
</gene>
<accession>A0A2C9UB40</accession>
<organism evidence="2">
    <name type="scientific">Manihot esculenta</name>
    <name type="common">Cassava</name>
    <name type="synonym">Jatropha manihot</name>
    <dbReference type="NCBI Taxonomy" id="3983"/>
    <lineage>
        <taxon>Eukaryota</taxon>
        <taxon>Viridiplantae</taxon>
        <taxon>Streptophyta</taxon>
        <taxon>Embryophyta</taxon>
        <taxon>Tracheophyta</taxon>
        <taxon>Spermatophyta</taxon>
        <taxon>Magnoliopsida</taxon>
        <taxon>eudicotyledons</taxon>
        <taxon>Gunneridae</taxon>
        <taxon>Pentapetalae</taxon>
        <taxon>rosids</taxon>
        <taxon>fabids</taxon>
        <taxon>Malpighiales</taxon>
        <taxon>Euphorbiaceae</taxon>
        <taxon>Crotonoideae</taxon>
        <taxon>Manihoteae</taxon>
        <taxon>Manihot</taxon>
    </lineage>
</organism>
<protein>
    <submittedName>
        <fullName evidence="2">Uncharacterized protein</fullName>
    </submittedName>
</protein>
<dbReference type="AlphaFoldDB" id="A0A2C9UB40"/>
<evidence type="ECO:0000256" key="1">
    <source>
        <dbReference type="SAM" id="MobiDB-lite"/>
    </source>
</evidence>